<accession>A0ABV6M1M9</accession>
<evidence type="ECO:0000256" key="5">
    <source>
        <dbReference type="ARBA" id="ARBA00023163"/>
    </source>
</evidence>
<dbReference type="Pfam" id="PF00072">
    <property type="entry name" value="Response_reg"/>
    <property type="match status" value="1"/>
</dbReference>
<keyword evidence="10" id="KW-1185">Reference proteome</keyword>
<dbReference type="InterPro" id="IPR000160">
    <property type="entry name" value="GGDEF_dom"/>
</dbReference>
<dbReference type="CDD" id="cd01949">
    <property type="entry name" value="GGDEF"/>
    <property type="match status" value="1"/>
</dbReference>
<dbReference type="Pfam" id="PF00990">
    <property type="entry name" value="GGDEF"/>
    <property type="match status" value="1"/>
</dbReference>
<dbReference type="RefSeq" id="WP_377250206.1">
    <property type="nucleotide sequence ID" value="NZ_JBHLUH010000013.1"/>
</dbReference>
<dbReference type="PANTHER" id="PTHR48111">
    <property type="entry name" value="REGULATOR OF RPOS"/>
    <property type="match status" value="1"/>
</dbReference>
<evidence type="ECO:0000256" key="2">
    <source>
        <dbReference type="ARBA" id="ARBA00023012"/>
    </source>
</evidence>
<keyword evidence="3" id="KW-0805">Transcription regulation</keyword>
<keyword evidence="2" id="KW-0902">Two-component regulatory system</keyword>
<evidence type="ECO:0000256" key="6">
    <source>
        <dbReference type="PROSITE-ProRule" id="PRU00169"/>
    </source>
</evidence>
<dbReference type="SUPFAM" id="SSF55073">
    <property type="entry name" value="Nucleotide cyclase"/>
    <property type="match status" value="1"/>
</dbReference>
<dbReference type="Gene3D" id="3.30.70.270">
    <property type="match status" value="1"/>
</dbReference>
<dbReference type="PANTHER" id="PTHR48111:SF1">
    <property type="entry name" value="TWO-COMPONENT RESPONSE REGULATOR ORR33"/>
    <property type="match status" value="1"/>
</dbReference>
<dbReference type="SUPFAM" id="SSF52172">
    <property type="entry name" value="CheY-like"/>
    <property type="match status" value="1"/>
</dbReference>
<keyword evidence="1 6" id="KW-0597">Phosphoprotein</keyword>
<dbReference type="Proteomes" id="UP001589867">
    <property type="component" value="Unassembled WGS sequence"/>
</dbReference>
<dbReference type="EMBL" id="JBHLUH010000013">
    <property type="protein sequence ID" value="MFC0528546.1"/>
    <property type="molecule type" value="Genomic_DNA"/>
</dbReference>
<dbReference type="InterPro" id="IPR039420">
    <property type="entry name" value="WalR-like"/>
</dbReference>
<protein>
    <submittedName>
        <fullName evidence="9">Response regulator</fullName>
    </submittedName>
</protein>
<feature type="modified residue" description="4-aspartylphosphate" evidence="6">
    <location>
        <position position="61"/>
    </location>
</feature>
<comment type="caution">
    <text evidence="9">The sequence shown here is derived from an EMBL/GenBank/DDBJ whole genome shotgun (WGS) entry which is preliminary data.</text>
</comment>
<name>A0ABV6M1M9_9ACTN</name>
<keyword evidence="5" id="KW-0804">Transcription</keyword>
<evidence type="ECO:0000256" key="4">
    <source>
        <dbReference type="ARBA" id="ARBA00023125"/>
    </source>
</evidence>
<dbReference type="SMART" id="SM00448">
    <property type="entry name" value="REC"/>
    <property type="match status" value="1"/>
</dbReference>
<dbReference type="PROSITE" id="PS50110">
    <property type="entry name" value="RESPONSE_REGULATORY"/>
    <property type="match status" value="1"/>
</dbReference>
<dbReference type="InterPro" id="IPR001789">
    <property type="entry name" value="Sig_transdc_resp-reg_receiver"/>
</dbReference>
<dbReference type="NCBIfam" id="TIGR00254">
    <property type="entry name" value="GGDEF"/>
    <property type="match status" value="1"/>
</dbReference>
<proteinExistence type="predicted"/>
<organism evidence="9 10">
    <name type="scientific">Phytohabitans kaempferiae</name>
    <dbReference type="NCBI Taxonomy" id="1620943"/>
    <lineage>
        <taxon>Bacteria</taxon>
        <taxon>Bacillati</taxon>
        <taxon>Actinomycetota</taxon>
        <taxon>Actinomycetes</taxon>
        <taxon>Micromonosporales</taxon>
        <taxon>Micromonosporaceae</taxon>
    </lineage>
</organism>
<evidence type="ECO:0000313" key="9">
    <source>
        <dbReference type="EMBL" id="MFC0528546.1"/>
    </source>
</evidence>
<dbReference type="InterPro" id="IPR011006">
    <property type="entry name" value="CheY-like_superfamily"/>
</dbReference>
<dbReference type="SMART" id="SM00267">
    <property type="entry name" value="GGDEF"/>
    <property type="match status" value="1"/>
</dbReference>
<dbReference type="Gene3D" id="3.40.50.2300">
    <property type="match status" value="1"/>
</dbReference>
<keyword evidence="4" id="KW-0238">DNA-binding</keyword>
<dbReference type="Gene3D" id="6.10.250.690">
    <property type="match status" value="1"/>
</dbReference>
<dbReference type="PROSITE" id="PS50887">
    <property type="entry name" value="GGDEF"/>
    <property type="match status" value="1"/>
</dbReference>
<evidence type="ECO:0000259" key="8">
    <source>
        <dbReference type="PROSITE" id="PS50887"/>
    </source>
</evidence>
<feature type="domain" description="GGDEF" evidence="8">
    <location>
        <begin position="161"/>
        <end position="317"/>
    </location>
</feature>
<gene>
    <name evidence="9" type="ORF">ACFFIA_12825</name>
</gene>
<evidence type="ECO:0000256" key="3">
    <source>
        <dbReference type="ARBA" id="ARBA00023015"/>
    </source>
</evidence>
<evidence type="ECO:0000313" key="10">
    <source>
        <dbReference type="Proteomes" id="UP001589867"/>
    </source>
</evidence>
<feature type="domain" description="Response regulatory" evidence="7">
    <location>
        <begin position="12"/>
        <end position="128"/>
    </location>
</feature>
<sequence>MSAEPAADRPDLILVVDDDQDIARFVSVNLKIHGFEVVLAGDGLEALELVEQRHPDLAVVDLMMPRMDGLELTRRLRANPMTSALPVIMLTAKGMTVDKVVGLTAGADDYLVKPFDTLELIARVRSTLRRNQEFREVSPLTGLPGNTRVRREILDRMRSGTDYAVGYVDIDRFKSVNDVYGFERGDEFITALARSMHRAVVSAGLPPAFLGHIGGDDFVIVCHPDQILPLTQQAVVDFEQAADELYDAEHAKRGYILVPDRRGNLLKAHLVTLSIGVAQHTATGRQYTDPREVIAVASEMKKVAKGQPGSYIAVDRRKADSQQGL</sequence>
<evidence type="ECO:0000259" key="7">
    <source>
        <dbReference type="PROSITE" id="PS50110"/>
    </source>
</evidence>
<dbReference type="InterPro" id="IPR029787">
    <property type="entry name" value="Nucleotide_cyclase"/>
</dbReference>
<reference evidence="9 10" key="1">
    <citation type="submission" date="2024-09" db="EMBL/GenBank/DDBJ databases">
        <authorList>
            <person name="Sun Q."/>
            <person name="Mori K."/>
        </authorList>
    </citation>
    <scope>NUCLEOTIDE SEQUENCE [LARGE SCALE GENOMIC DNA]</scope>
    <source>
        <strain evidence="9 10">TBRC 3947</strain>
    </source>
</reference>
<evidence type="ECO:0000256" key="1">
    <source>
        <dbReference type="ARBA" id="ARBA00022553"/>
    </source>
</evidence>
<dbReference type="InterPro" id="IPR043128">
    <property type="entry name" value="Rev_trsase/Diguanyl_cyclase"/>
</dbReference>